<dbReference type="GO" id="GO:0005886">
    <property type="term" value="C:plasma membrane"/>
    <property type="evidence" value="ECO:0007669"/>
    <property type="project" value="UniProtKB-SubCell"/>
</dbReference>
<proteinExistence type="inferred from homology"/>
<evidence type="ECO:0000256" key="5">
    <source>
        <dbReference type="ARBA" id="ARBA00022519"/>
    </source>
</evidence>
<evidence type="ECO:0000256" key="2">
    <source>
        <dbReference type="ARBA" id="ARBA00008358"/>
    </source>
</evidence>
<evidence type="ECO:0000256" key="7">
    <source>
        <dbReference type="ARBA" id="ARBA00022989"/>
    </source>
</evidence>
<evidence type="ECO:0000256" key="3">
    <source>
        <dbReference type="ARBA" id="ARBA00022475"/>
    </source>
</evidence>
<dbReference type="PANTHER" id="PTHR38779:SF2">
    <property type="entry name" value="TYPE II SECRETION SYSTEM PROTEIN I-RELATED"/>
    <property type="match status" value="1"/>
</dbReference>
<dbReference type="AlphaFoldDB" id="F4H083"/>
<reference evidence="11 12" key="1">
    <citation type="submission" date="2011-04" db="EMBL/GenBank/DDBJ databases">
        <title>Complete sequence of Cellulomonas fimi ATCC 484.</title>
        <authorList>
            <consortium name="US DOE Joint Genome Institute"/>
            <person name="Lucas S."/>
            <person name="Han J."/>
            <person name="Lapidus A."/>
            <person name="Cheng J.-F."/>
            <person name="Goodwin L."/>
            <person name="Pitluck S."/>
            <person name="Peters L."/>
            <person name="Chertkov O."/>
            <person name="Detter J.C."/>
            <person name="Han C."/>
            <person name="Tapia R."/>
            <person name="Land M."/>
            <person name="Hauser L."/>
            <person name="Kyrpides N."/>
            <person name="Ivanova N."/>
            <person name="Ovchinnikova G."/>
            <person name="Pagani I."/>
            <person name="Mead D."/>
            <person name="Brumm P."/>
            <person name="Woyke T."/>
        </authorList>
    </citation>
    <scope>NUCLEOTIDE SEQUENCE [LARGE SCALE GENOMIC DNA]</scope>
    <source>
        <strain evidence="12">ATCC 484 / DSM 20113 / JCM 1341 / NBRC 15513 / NCIMB 8980 / NCTC 7547</strain>
    </source>
</reference>
<dbReference type="RefSeq" id="WP_013771156.1">
    <property type="nucleotide sequence ID" value="NC_015514.1"/>
</dbReference>
<dbReference type="PROSITE" id="PS00409">
    <property type="entry name" value="PROKAR_NTER_METHYL"/>
    <property type="match status" value="1"/>
</dbReference>
<evidence type="ECO:0000256" key="4">
    <source>
        <dbReference type="ARBA" id="ARBA00022481"/>
    </source>
</evidence>
<feature type="region of interest" description="Disordered" evidence="9">
    <location>
        <begin position="272"/>
        <end position="319"/>
    </location>
</feature>
<evidence type="ECO:0000256" key="1">
    <source>
        <dbReference type="ARBA" id="ARBA00004377"/>
    </source>
</evidence>
<keyword evidence="7 10" id="KW-1133">Transmembrane helix</keyword>
<evidence type="ECO:0008006" key="13">
    <source>
        <dbReference type="Google" id="ProtNLM"/>
    </source>
</evidence>
<dbReference type="GO" id="GO:0015627">
    <property type="term" value="C:type II protein secretion system complex"/>
    <property type="evidence" value="ECO:0007669"/>
    <property type="project" value="InterPro"/>
</dbReference>
<dbReference type="HOGENOM" id="CLU_440552_0_0_11"/>
<dbReference type="InterPro" id="IPR012902">
    <property type="entry name" value="N_methyl_site"/>
</dbReference>
<gene>
    <name evidence="11" type="ordered locus">Celf_2000</name>
</gene>
<dbReference type="EMBL" id="CP002666">
    <property type="protein sequence ID" value="AEE46130.1"/>
    <property type="molecule type" value="Genomic_DNA"/>
</dbReference>
<dbReference type="STRING" id="590998.Celf_2000"/>
<sequence length="620" mass="61596">MGGTTIRSHTQALLRRRAAADEGFTLVEVIVAMFITLLVMTSLLALVVSSLSTISRAKQRQTATGLATQALERLRALPYDTVTQPDGSAVSPGVEFVSTVGGVPRFRPTPVLPGFDEPLVVNRPAGGWVGSGQVENQVVGAVTYKVTTYVTKAPLTSAGQQSFTATAIVSWSSTASKGVRRVAEQSVLYSPAGCLSTAQSPFAAPCQSYFTAQAGQVLAGLTVTNPDDSTQPIAGFGAERVELSLPSNAATLLIEQTASANADAQTVTAAKTDGATTTSMPGGVAAASVDSDPSSTPGQSQSRTTSGYTTGTVQTTGTAGRLGATIGGGSSGTAAAAIGASTAVCTGTTGTGLSTGSASALRPCAASSLNPGTQSSGITYTPLWGAGGDISVATVDGTTTPGRAVAAQLTSANSEACTAGTGPGLTGCSYGASTRRLGDVVLGATSGASGVPAGFGAGLVRVTGLTESARAEEGLGARTPSYTRSGTLEVWNGTGYTTVDLATFATPAAAGAPGSQSWPVPATTLSYPAAFGDVTLTYEGVVTVQRPVIERTQSGASRTGALVTDCKAAACTTKISGSGAVTSVLTVVVHRSGVEVGRFGVSTTLGGLVAQATYKVAANA</sequence>
<keyword evidence="6 10" id="KW-0812">Transmembrane</keyword>
<dbReference type="InterPro" id="IPR010052">
    <property type="entry name" value="T2SS_protein-GspI"/>
</dbReference>
<dbReference type="KEGG" id="cfi:Celf_2000"/>
<dbReference type="eggNOG" id="COG4967">
    <property type="taxonomic scope" value="Bacteria"/>
</dbReference>
<protein>
    <recommendedName>
        <fullName evidence="13">Prepilin-type N-terminal cleavage/methylation domain-containing protein</fullName>
    </recommendedName>
</protein>
<dbReference type="Pfam" id="PF07963">
    <property type="entry name" value="N_methyl"/>
    <property type="match status" value="1"/>
</dbReference>
<accession>F4H083</accession>
<dbReference type="GO" id="GO:0015628">
    <property type="term" value="P:protein secretion by the type II secretion system"/>
    <property type="evidence" value="ECO:0007669"/>
    <property type="project" value="InterPro"/>
</dbReference>
<keyword evidence="3" id="KW-1003">Cell membrane</keyword>
<feature type="transmembrane region" description="Helical" evidence="10">
    <location>
        <begin position="29"/>
        <end position="51"/>
    </location>
</feature>
<keyword evidence="12" id="KW-1185">Reference proteome</keyword>
<keyword evidence="8 10" id="KW-0472">Membrane</keyword>
<feature type="compositionally biased region" description="Low complexity" evidence="9">
    <location>
        <begin position="284"/>
        <end position="319"/>
    </location>
</feature>
<evidence type="ECO:0000256" key="6">
    <source>
        <dbReference type="ARBA" id="ARBA00022692"/>
    </source>
</evidence>
<comment type="similarity">
    <text evidence="2">Belongs to the GSP I family.</text>
</comment>
<keyword evidence="5" id="KW-0997">Cell inner membrane</keyword>
<dbReference type="PANTHER" id="PTHR38779">
    <property type="entry name" value="TYPE II SECRETION SYSTEM PROTEIN I-RELATED"/>
    <property type="match status" value="1"/>
</dbReference>
<evidence type="ECO:0000313" key="11">
    <source>
        <dbReference type="EMBL" id="AEE46130.1"/>
    </source>
</evidence>
<organism evidence="11 12">
    <name type="scientific">Cellulomonas fimi (strain ATCC 484 / DSM 20113 / JCM 1341 / CCUG 24087 / LMG 16345 / NBRC 15513 / NCIMB 8980 / NCTC 7547 / NRS-133)</name>
    <dbReference type="NCBI Taxonomy" id="590998"/>
    <lineage>
        <taxon>Bacteria</taxon>
        <taxon>Bacillati</taxon>
        <taxon>Actinomycetota</taxon>
        <taxon>Actinomycetes</taxon>
        <taxon>Micrococcales</taxon>
        <taxon>Cellulomonadaceae</taxon>
        <taxon>Cellulomonas</taxon>
    </lineage>
</organism>
<name>F4H083_CELFA</name>
<evidence type="ECO:0000256" key="10">
    <source>
        <dbReference type="SAM" id="Phobius"/>
    </source>
</evidence>
<keyword evidence="4" id="KW-0488">Methylation</keyword>
<dbReference type="Proteomes" id="UP000008460">
    <property type="component" value="Chromosome"/>
</dbReference>
<comment type="subcellular location">
    <subcellularLocation>
        <location evidence="1">Cell inner membrane</location>
        <topology evidence="1">Single-pass membrane protein</topology>
    </subcellularLocation>
</comment>
<evidence type="ECO:0000256" key="8">
    <source>
        <dbReference type="ARBA" id="ARBA00023136"/>
    </source>
</evidence>
<evidence type="ECO:0000256" key="9">
    <source>
        <dbReference type="SAM" id="MobiDB-lite"/>
    </source>
</evidence>
<evidence type="ECO:0000313" key="12">
    <source>
        <dbReference type="Proteomes" id="UP000008460"/>
    </source>
</evidence>